<dbReference type="Proteomes" id="UP000479710">
    <property type="component" value="Unassembled WGS sequence"/>
</dbReference>
<dbReference type="EMBL" id="SPHZ02000006">
    <property type="protein sequence ID" value="KAF0910454.1"/>
    <property type="molecule type" value="Genomic_DNA"/>
</dbReference>
<reference evidence="2 3" key="1">
    <citation type="submission" date="2019-11" db="EMBL/GenBank/DDBJ databases">
        <title>Whole genome sequence of Oryza granulata.</title>
        <authorList>
            <person name="Li W."/>
        </authorList>
    </citation>
    <scope>NUCLEOTIDE SEQUENCE [LARGE SCALE GENOMIC DNA]</scope>
    <source>
        <strain evidence="3">cv. Menghai</strain>
        <tissue evidence="2">Leaf</tissue>
    </source>
</reference>
<sequence>MEEHIILRVLSSVSERIEHFMNESAAASSSSNPEDVSRYVESSLDDKGNMVLVQNSFIQLIDQNAGVIGAGEGGDRKEVAPAPATKPNAKQPAANGEAAEPERSEPIEFKWAGMINNPARMPEHSQLT</sequence>
<accession>A0A6G1DE59</accession>
<evidence type="ECO:0000313" key="3">
    <source>
        <dbReference type="Proteomes" id="UP000479710"/>
    </source>
</evidence>
<keyword evidence="3" id="KW-1185">Reference proteome</keyword>
<organism evidence="2 3">
    <name type="scientific">Oryza meyeriana var. granulata</name>
    <dbReference type="NCBI Taxonomy" id="110450"/>
    <lineage>
        <taxon>Eukaryota</taxon>
        <taxon>Viridiplantae</taxon>
        <taxon>Streptophyta</taxon>
        <taxon>Embryophyta</taxon>
        <taxon>Tracheophyta</taxon>
        <taxon>Spermatophyta</taxon>
        <taxon>Magnoliopsida</taxon>
        <taxon>Liliopsida</taxon>
        <taxon>Poales</taxon>
        <taxon>Poaceae</taxon>
        <taxon>BOP clade</taxon>
        <taxon>Oryzoideae</taxon>
        <taxon>Oryzeae</taxon>
        <taxon>Oryzinae</taxon>
        <taxon>Oryza</taxon>
        <taxon>Oryza meyeriana</taxon>
    </lineage>
</organism>
<name>A0A6G1DE59_9ORYZ</name>
<evidence type="ECO:0000256" key="1">
    <source>
        <dbReference type="SAM" id="MobiDB-lite"/>
    </source>
</evidence>
<proteinExistence type="predicted"/>
<evidence type="ECO:0000313" key="2">
    <source>
        <dbReference type="EMBL" id="KAF0910454.1"/>
    </source>
</evidence>
<feature type="region of interest" description="Disordered" evidence="1">
    <location>
        <begin position="70"/>
        <end position="128"/>
    </location>
</feature>
<feature type="region of interest" description="Disordered" evidence="1">
    <location>
        <begin position="23"/>
        <end position="42"/>
    </location>
</feature>
<comment type="caution">
    <text evidence="2">The sequence shown here is derived from an EMBL/GenBank/DDBJ whole genome shotgun (WGS) entry which is preliminary data.</text>
</comment>
<gene>
    <name evidence="2" type="ORF">E2562_002915</name>
</gene>
<protein>
    <submittedName>
        <fullName evidence="2">Uncharacterized protein</fullName>
    </submittedName>
</protein>
<dbReference type="AlphaFoldDB" id="A0A6G1DE59"/>